<dbReference type="EMBL" id="NAPY01000002">
    <property type="protein sequence ID" value="MUL35228.1"/>
    <property type="molecule type" value="Genomic_DNA"/>
</dbReference>
<sequence>MSSTSLTSNANLNPTNRLSLFWYLIPIIGFFPALWTLYRRQSSKEEMAICRLAVTLAGTWLLGYLLMGFGAETSEFLALRLLILNSFLTSGYFLVSLWLMFLIVKGKPARLPGFSQWAQYLDKR</sequence>
<evidence type="ECO:0000313" key="2">
    <source>
        <dbReference type="EMBL" id="MUL35228.1"/>
    </source>
</evidence>
<name>A0A6N8FPG1_9CHRO</name>
<evidence type="ECO:0000313" key="3">
    <source>
        <dbReference type="Proteomes" id="UP000441797"/>
    </source>
</evidence>
<proteinExistence type="predicted"/>
<evidence type="ECO:0008006" key="4">
    <source>
        <dbReference type="Google" id="ProtNLM"/>
    </source>
</evidence>
<keyword evidence="1" id="KW-0812">Transmembrane</keyword>
<keyword evidence="1" id="KW-0472">Membrane</keyword>
<evidence type="ECO:0000256" key="1">
    <source>
        <dbReference type="SAM" id="Phobius"/>
    </source>
</evidence>
<comment type="caution">
    <text evidence="2">The sequence shown here is derived from an EMBL/GenBank/DDBJ whole genome shotgun (WGS) entry which is preliminary data.</text>
</comment>
<protein>
    <recommendedName>
        <fullName evidence="4">DUF4870 domain-containing protein</fullName>
    </recommendedName>
</protein>
<feature type="transmembrane region" description="Helical" evidence="1">
    <location>
        <begin position="77"/>
        <end position="104"/>
    </location>
</feature>
<accession>A0A6N8FPG1</accession>
<organism evidence="2 3">
    <name type="scientific">Gloeocapsopsis dulcis AAB1 = 1H9</name>
    <dbReference type="NCBI Taxonomy" id="1433147"/>
    <lineage>
        <taxon>Bacteria</taxon>
        <taxon>Bacillati</taxon>
        <taxon>Cyanobacteriota</taxon>
        <taxon>Cyanophyceae</taxon>
        <taxon>Oscillatoriophycideae</taxon>
        <taxon>Chroococcales</taxon>
        <taxon>Chroococcaceae</taxon>
        <taxon>Gloeocapsopsis</taxon>
        <taxon>Gloeocapsopsis dulcis</taxon>
    </lineage>
</organism>
<dbReference type="AlphaFoldDB" id="A0A6N8FPG1"/>
<feature type="transmembrane region" description="Helical" evidence="1">
    <location>
        <begin position="50"/>
        <end position="71"/>
    </location>
</feature>
<reference evidence="2 3" key="1">
    <citation type="journal article" date="2019" name="Front. Microbiol.">
        <title>Genomic Features for Desiccation Tolerance and Sugar Biosynthesis in the Extremophile Gloeocapsopsis sp. UTEX B3054.</title>
        <authorList>
            <person name="Urrejola C."/>
            <person name="Alcorta J."/>
            <person name="Salas L."/>
            <person name="Vasquez M."/>
            <person name="Polz M.F."/>
            <person name="Vicuna R."/>
            <person name="Diez B."/>
        </authorList>
    </citation>
    <scope>NUCLEOTIDE SEQUENCE [LARGE SCALE GENOMIC DNA]</scope>
    <source>
        <strain evidence="2 3">1H9</strain>
    </source>
</reference>
<feature type="transmembrane region" description="Helical" evidence="1">
    <location>
        <begin position="20"/>
        <end position="38"/>
    </location>
</feature>
<keyword evidence="1" id="KW-1133">Transmembrane helix</keyword>
<keyword evidence="3" id="KW-1185">Reference proteome</keyword>
<gene>
    <name evidence="2" type="ORF">BWI75_02345</name>
</gene>
<dbReference type="Proteomes" id="UP000441797">
    <property type="component" value="Unassembled WGS sequence"/>
</dbReference>